<accession>A0A835D5W3</accession>
<evidence type="ECO:0000313" key="1">
    <source>
        <dbReference type="EMBL" id="KAF8391171.1"/>
    </source>
</evidence>
<comment type="caution">
    <text evidence="1">The sequence shown here is derived from an EMBL/GenBank/DDBJ whole genome shotgun (WGS) entry which is preliminary data.</text>
</comment>
<proteinExistence type="predicted"/>
<reference evidence="1 2" key="1">
    <citation type="submission" date="2020-04" db="EMBL/GenBank/DDBJ databases">
        <title>Plant Genome Project.</title>
        <authorList>
            <person name="Zhang R.-G."/>
        </authorList>
    </citation>
    <scope>NUCLEOTIDE SEQUENCE [LARGE SCALE GENOMIC DNA]</scope>
    <source>
        <strain evidence="1">YNK0</strain>
        <tissue evidence="1">Leaf</tissue>
    </source>
</reference>
<organism evidence="1 2">
    <name type="scientific">Tetracentron sinense</name>
    <name type="common">Spur-leaf</name>
    <dbReference type="NCBI Taxonomy" id="13715"/>
    <lineage>
        <taxon>Eukaryota</taxon>
        <taxon>Viridiplantae</taxon>
        <taxon>Streptophyta</taxon>
        <taxon>Embryophyta</taxon>
        <taxon>Tracheophyta</taxon>
        <taxon>Spermatophyta</taxon>
        <taxon>Magnoliopsida</taxon>
        <taxon>Trochodendrales</taxon>
        <taxon>Trochodendraceae</taxon>
        <taxon>Tetracentron</taxon>
    </lineage>
</organism>
<dbReference type="EMBL" id="JABCRI010000017">
    <property type="protein sequence ID" value="KAF8391171.1"/>
    <property type="molecule type" value="Genomic_DNA"/>
</dbReference>
<sequence length="82" mass="9586">MNVEANPLGQPCSDEDCPLARFIGLLVRDPNLLPITVKDWRKVPMERKTMLFETIRELQEVFTLLGEMDLRMRWTGDFYPST</sequence>
<gene>
    <name evidence="1" type="ORF">HHK36_023472</name>
</gene>
<evidence type="ECO:0000313" key="2">
    <source>
        <dbReference type="Proteomes" id="UP000655225"/>
    </source>
</evidence>
<dbReference type="Proteomes" id="UP000655225">
    <property type="component" value="Unassembled WGS sequence"/>
</dbReference>
<dbReference type="OrthoDB" id="1642123at2759"/>
<protein>
    <submittedName>
        <fullName evidence="1">Uncharacterized protein</fullName>
    </submittedName>
</protein>
<keyword evidence="2" id="KW-1185">Reference proteome</keyword>
<name>A0A835D5W3_TETSI</name>
<dbReference type="AlphaFoldDB" id="A0A835D5W3"/>